<keyword evidence="5 8" id="KW-0274">FAD</keyword>
<dbReference type="InterPro" id="IPR003171">
    <property type="entry name" value="Mehydrof_redctse-like"/>
</dbReference>
<dbReference type="Pfam" id="PF02219">
    <property type="entry name" value="MTHFR"/>
    <property type="match status" value="1"/>
</dbReference>
<dbReference type="AlphaFoldDB" id="A0A1F5V2M6"/>
<dbReference type="GO" id="GO:0106312">
    <property type="term" value="F:methylenetetrahydrofolate reductase (NADH) activity"/>
    <property type="evidence" value="ECO:0007669"/>
    <property type="project" value="UniProtKB-EC"/>
</dbReference>
<dbReference type="InterPro" id="IPR029041">
    <property type="entry name" value="FAD-linked_oxidoreductase-like"/>
</dbReference>
<evidence type="ECO:0000256" key="5">
    <source>
        <dbReference type="ARBA" id="ARBA00022827"/>
    </source>
</evidence>
<comment type="caution">
    <text evidence="9">The sequence shown here is derived from an EMBL/GenBank/DDBJ whole genome shotgun (WGS) entry which is preliminary data.</text>
</comment>
<dbReference type="Gene3D" id="3.20.20.220">
    <property type="match status" value="1"/>
</dbReference>
<comment type="similarity">
    <text evidence="3 8">Belongs to the methylenetetrahydrofolate reductase family.</text>
</comment>
<dbReference type="GO" id="GO:0035999">
    <property type="term" value="P:tetrahydrofolate interconversion"/>
    <property type="evidence" value="ECO:0007669"/>
    <property type="project" value="UniProtKB-UniPathway"/>
</dbReference>
<keyword evidence="4 8" id="KW-0285">Flavoprotein</keyword>
<proteinExistence type="inferred from homology"/>
<gene>
    <name evidence="9" type="ORF">A2Z21_02720</name>
</gene>
<dbReference type="UniPathway" id="UPA00193"/>
<evidence type="ECO:0000256" key="3">
    <source>
        <dbReference type="ARBA" id="ARBA00006743"/>
    </source>
</evidence>
<dbReference type="GO" id="GO:0071949">
    <property type="term" value="F:FAD binding"/>
    <property type="evidence" value="ECO:0007669"/>
    <property type="project" value="TreeGrafter"/>
</dbReference>
<comment type="pathway">
    <text evidence="2 8">One-carbon metabolism; tetrahydrofolate interconversion.</text>
</comment>
<comment type="catalytic activity">
    <reaction evidence="7">
        <text>(6S)-5-methyl-5,6,7,8-tetrahydrofolate + NAD(+) = (6R)-5,10-methylene-5,6,7,8-tetrahydrofolate + NADH + H(+)</text>
        <dbReference type="Rhea" id="RHEA:19821"/>
        <dbReference type="ChEBI" id="CHEBI:15378"/>
        <dbReference type="ChEBI" id="CHEBI:15636"/>
        <dbReference type="ChEBI" id="CHEBI:18608"/>
        <dbReference type="ChEBI" id="CHEBI:57540"/>
        <dbReference type="ChEBI" id="CHEBI:57945"/>
        <dbReference type="EC" id="1.5.1.54"/>
    </reaction>
    <physiologicalReaction direction="right-to-left" evidence="7">
        <dbReference type="Rhea" id="RHEA:19823"/>
    </physiologicalReaction>
</comment>
<organism evidence="9 10">
    <name type="scientific">Fraserbacteria sp. (strain RBG_16_55_9)</name>
    <dbReference type="NCBI Taxonomy" id="1817864"/>
    <lineage>
        <taxon>Bacteria</taxon>
        <taxon>Candidatus Fraseribacteriota</taxon>
    </lineage>
</organism>
<dbReference type="PANTHER" id="PTHR45754">
    <property type="entry name" value="METHYLENETETRAHYDROFOLATE REDUCTASE"/>
    <property type="match status" value="1"/>
</dbReference>
<name>A0A1F5V2M6_FRAXR</name>
<dbReference type="Proteomes" id="UP000179157">
    <property type="component" value="Unassembled WGS sequence"/>
</dbReference>
<dbReference type="PANTHER" id="PTHR45754:SF3">
    <property type="entry name" value="METHYLENETETRAHYDROFOLATE REDUCTASE (NADPH)"/>
    <property type="match status" value="1"/>
</dbReference>
<dbReference type="EMBL" id="MFGX01000007">
    <property type="protein sequence ID" value="OGF57646.1"/>
    <property type="molecule type" value="Genomic_DNA"/>
</dbReference>
<evidence type="ECO:0000256" key="6">
    <source>
        <dbReference type="ARBA" id="ARBA00023002"/>
    </source>
</evidence>
<evidence type="ECO:0000256" key="8">
    <source>
        <dbReference type="RuleBase" id="RU003862"/>
    </source>
</evidence>
<dbReference type="GO" id="GO:0009086">
    <property type="term" value="P:methionine biosynthetic process"/>
    <property type="evidence" value="ECO:0007669"/>
    <property type="project" value="TreeGrafter"/>
</dbReference>
<dbReference type="STRING" id="1817864.A2Z21_02720"/>
<evidence type="ECO:0000256" key="1">
    <source>
        <dbReference type="ARBA" id="ARBA00001974"/>
    </source>
</evidence>
<keyword evidence="6 8" id="KW-0560">Oxidoreductase</keyword>
<dbReference type="GO" id="GO:0005829">
    <property type="term" value="C:cytosol"/>
    <property type="evidence" value="ECO:0007669"/>
    <property type="project" value="TreeGrafter"/>
</dbReference>
<evidence type="ECO:0000256" key="7">
    <source>
        <dbReference type="ARBA" id="ARBA00048628"/>
    </source>
</evidence>
<sequence length="310" mass="33770">MTGESNLKRILESAGFAVTAELGPPKGADRHVIENGAKLLGDWVDAINITDNQTAVTRMSSLSACAIVKSMGLDPVLQITARDRNALAIQSDILGASALGIRNVLCLTGDHISMGNHPKSKGVHDIDSIQMVQMVRKMRDEGVFLSGDRITGEKPAVFIGAAENPLAPPPEFRVVRLGKKANAGADFIQTQVIFDVERFRVFMAQVRERKLHEKLAILPGVMPVKSAKVMNYMNTKVPGVRVPDELIQRMQASPDAKAEGVTICVQLIQALKEIEGVRGVHIMAVQWEEVVPEIVERACVRKKQPVGKFA</sequence>
<evidence type="ECO:0000313" key="10">
    <source>
        <dbReference type="Proteomes" id="UP000179157"/>
    </source>
</evidence>
<protein>
    <recommendedName>
        <fullName evidence="8">Methylenetetrahydrofolate reductase</fullName>
    </recommendedName>
</protein>
<dbReference type="SUPFAM" id="SSF51730">
    <property type="entry name" value="FAD-linked oxidoreductase"/>
    <property type="match status" value="1"/>
</dbReference>
<accession>A0A1F5V2M6</accession>
<reference evidence="9 10" key="1">
    <citation type="journal article" date="2016" name="Nat. Commun.">
        <title>Thousands of microbial genomes shed light on interconnected biogeochemical processes in an aquifer system.</title>
        <authorList>
            <person name="Anantharaman K."/>
            <person name="Brown C.T."/>
            <person name="Hug L.A."/>
            <person name="Sharon I."/>
            <person name="Castelle C.J."/>
            <person name="Probst A.J."/>
            <person name="Thomas B.C."/>
            <person name="Singh A."/>
            <person name="Wilkins M.J."/>
            <person name="Karaoz U."/>
            <person name="Brodie E.L."/>
            <person name="Williams K.H."/>
            <person name="Hubbard S.S."/>
            <person name="Banfield J.F."/>
        </authorList>
    </citation>
    <scope>NUCLEOTIDE SEQUENCE [LARGE SCALE GENOMIC DNA]</scope>
    <source>
        <strain evidence="10">RBG_16_55_9</strain>
    </source>
</reference>
<comment type="cofactor">
    <cofactor evidence="1 8">
        <name>FAD</name>
        <dbReference type="ChEBI" id="CHEBI:57692"/>
    </cofactor>
</comment>
<evidence type="ECO:0000256" key="2">
    <source>
        <dbReference type="ARBA" id="ARBA00004777"/>
    </source>
</evidence>
<evidence type="ECO:0000313" key="9">
    <source>
        <dbReference type="EMBL" id="OGF57646.1"/>
    </source>
</evidence>
<evidence type="ECO:0000256" key="4">
    <source>
        <dbReference type="ARBA" id="ARBA00022630"/>
    </source>
</evidence>
<dbReference type="CDD" id="cd00537">
    <property type="entry name" value="MTHFR"/>
    <property type="match status" value="1"/>
</dbReference>